<dbReference type="AlphaFoldDB" id="A0A0F7VK89"/>
<reference evidence="3" key="1">
    <citation type="journal article" date="2015" name="Genome Announc.">
        <title>Draft genome sequence of the fungus Penicillium brasilianum MG11.</title>
        <authorList>
            <person name="Horn F."/>
            <person name="Linde J."/>
            <person name="Mattern D.J."/>
            <person name="Walther G."/>
            <person name="Guthke R."/>
            <person name="Brakhage A.A."/>
            <person name="Valiante V."/>
        </authorList>
    </citation>
    <scope>NUCLEOTIDE SEQUENCE [LARGE SCALE GENOMIC DNA]</scope>
    <source>
        <strain evidence="3">MG11</strain>
    </source>
</reference>
<gene>
    <name evidence="2" type="ORF">PMG11_05448</name>
</gene>
<name>A0A0F7VK89_PENBI</name>
<dbReference type="Proteomes" id="UP000042958">
    <property type="component" value="Unassembled WGS sequence"/>
</dbReference>
<dbReference type="EMBL" id="CDHK01000004">
    <property type="protein sequence ID" value="CEO61080.1"/>
    <property type="molecule type" value="Genomic_DNA"/>
</dbReference>
<keyword evidence="3" id="KW-1185">Reference proteome</keyword>
<evidence type="ECO:0000313" key="2">
    <source>
        <dbReference type="EMBL" id="CEO61080.1"/>
    </source>
</evidence>
<feature type="region of interest" description="Disordered" evidence="1">
    <location>
        <begin position="1"/>
        <end position="75"/>
    </location>
</feature>
<evidence type="ECO:0000256" key="1">
    <source>
        <dbReference type="SAM" id="MobiDB-lite"/>
    </source>
</evidence>
<evidence type="ECO:0000313" key="3">
    <source>
        <dbReference type="Proteomes" id="UP000042958"/>
    </source>
</evidence>
<proteinExistence type="predicted"/>
<protein>
    <submittedName>
        <fullName evidence="2">Uncharacterized protein</fullName>
    </submittedName>
</protein>
<feature type="compositionally biased region" description="Basic and acidic residues" evidence="1">
    <location>
        <begin position="17"/>
        <end position="30"/>
    </location>
</feature>
<organism evidence="2 3">
    <name type="scientific">Penicillium brasilianum</name>
    <dbReference type="NCBI Taxonomy" id="104259"/>
    <lineage>
        <taxon>Eukaryota</taxon>
        <taxon>Fungi</taxon>
        <taxon>Dikarya</taxon>
        <taxon>Ascomycota</taxon>
        <taxon>Pezizomycotina</taxon>
        <taxon>Eurotiomycetes</taxon>
        <taxon>Eurotiomycetidae</taxon>
        <taxon>Eurotiales</taxon>
        <taxon>Aspergillaceae</taxon>
        <taxon>Penicillium</taxon>
    </lineage>
</organism>
<sequence length="75" mass="8379">MLFTHRRDPVLGQTRARSPESRPYFRKDPSLRTPAKRKSAGTPFSEASEGASVVDLTSEGTPSHKKRKAREELPS</sequence>
<accession>A0A0F7VK89</accession>